<dbReference type="GO" id="GO:0009361">
    <property type="term" value="C:succinate-CoA ligase complex (ADP-forming)"/>
    <property type="evidence" value="ECO:0007669"/>
    <property type="project" value="TreeGrafter"/>
</dbReference>
<protein>
    <recommendedName>
        <fullName evidence="1">CoA-binding domain-containing protein</fullName>
    </recommendedName>
</protein>
<dbReference type="AlphaFoldDB" id="A0A427YR37"/>
<feature type="domain" description="CoA-binding" evidence="1">
    <location>
        <begin position="386"/>
        <end position="474"/>
    </location>
</feature>
<dbReference type="GO" id="GO:0004776">
    <property type="term" value="F:succinate-CoA ligase (GDP-forming) activity"/>
    <property type="evidence" value="ECO:0007669"/>
    <property type="project" value="TreeGrafter"/>
</dbReference>
<dbReference type="InterPro" id="IPR036291">
    <property type="entry name" value="NAD(P)-bd_dom_sf"/>
</dbReference>
<evidence type="ECO:0000313" key="2">
    <source>
        <dbReference type="EMBL" id="RSH93535.1"/>
    </source>
</evidence>
<dbReference type="Pfam" id="PF00549">
    <property type="entry name" value="Ligase_CoA"/>
    <property type="match status" value="2"/>
</dbReference>
<reference evidence="2 3" key="1">
    <citation type="submission" date="2018-11" db="EMBL/GenBank/DDBJ databases">
        <title>Genome sequence of Saitozyma podzolica DSM 27192.</title>
        <authorList>
            <person name="Aliyu H."/>
            <person name="Gorte O."/>
            <person name="Ochsenreither K."/>
        </authorList>
    </citation>
    <scope>NUCLEOTIDE SEQUENCE [LARGE SCALE GENOMIC DNA]</scope>
    <source>
        <strain evidence="2 3">DSM 27192</strain>
    </source>
</reference>
<evidence type="ECO:0000259" key="1">
    <source>
        <dbReference type="SMART" id="SM00881"/>
    </source>
</evidence>
<gene>
    <name evidence="2" type="ORF">EHS25_007893</name>
</gene>
<evidence type="ECO:0000313" key="3">
    <source>
        <dbReference type="Proteomes" id="UP000279259"/>
    </source>
</evidence>
<dbReference type="InterPro" id="IPR016102">
    <property type="entry name" value="Succinyl-CoA_synth-like"/>
</dbReference>
<dbReference type="PANTHER" id="PTHR11117">
    <property type="entry name" value="SUCCINYL-COA LIGASE SUBUNIT ALPHA"/>
    <property type="match status" value="1"/>
</dbReference>
<dbReference type="Proteomes" id="UP000279259">
    <property type="component" value="Unassembled WGS sequence"/>
</dbReference>
<dbReference type="STRING" id="1890683.A0A427YR37"/>
<accession>A0A427YR37</accession>
<dbReference type="EMBL" id="RSCD01000004">
    <property type="protein sequence ID" value="RSH93535.1"/>
    <property type="molecule type" value="Genomic_DNA"/>
</dbReference>
<dbReference type="InterPro" id="IPR003781">
    <property type="entry name" value="CoA-bd"/>
</dbReference>
<name>A0A427YR37_9TREE</name>
<dbReference type="Gene3D" id="3.40.50.261">
    <property type="entry name" value="Succinyl-CoA synthetase domains"/>
    <property type="match status" value="2"/>
</dbReference>
<proteinExistence type="predicted"/>
<sequence>MALKIFRARAVALRVGNTARRRLHLTPGGAAELLRRQLPDFVSDDAVQGGILIRLIASRQLNVPAVHAKAKDGSPAVLPLDISCDELPTGARAWVERLGIPDGQRESFLKAIHGIWRAWLENDLVRLIATVRPGKRTVISAVEAVADDFALKKHPDVRALGDGDLIHPLERKAAEGGLFYHKSRTEGNIGCFGYGAGVAMSTMDALVAAGGKDLERVTPHIQFLHYSYLYTRLLIPQPANFLDGGGGATEANVRAAMDVLLSDPDVRVIFINSFGGLTKMDLIANGVVEILRKRQADGNPTPPIVARLRGTGEEEAKRILTEASDIRGLTAIPDLKSAAAEAVRISGVHPIPPAASASNQTRSPSPANPLVFSRDGQYEATLPKLLVKEGDSVMSQFHNQVAQDYGTNIVGACAPNKGGQAFLDRPVFGSVREGVHELRPRIASVFVPPQSAAESIIECIEAEIPLVVAYAEGISTKDQLRVQRALRSQSRTRLIGANCPGAIFPHQRVKLGIQPLSVHSPGYVGLASRSGTISYELAAQASALGLGQSVVFGLGGDPFPGTRTWEALRFMLDDPLTRIICLVGEVGGQMEEEAATVYEEYLKSLRPGQTTKPVVGFIAGQSTQRGLMYGHSGAVWWDEQETAGAKKQRI</sequence>
<organism evidence="2 3">
    <name type="scientific">Saitozyma podzolica</name>
    <dbReference type="NCBI Taxonomy" id="1890683"/>
    <lineage>
        <taxon>Eukaryota</taxon>
        <taxon>Fungi</taxon>
        <taxon>Dikarya</taxon>
        <taxon>Basidiomycota</taxon>
        <taxon>Agaricomycotina</taxon>
        <taxon>Tremellomycetes</taxon>
        <taxon>Tremellales</taxon>
        <taxon>Trimorphomycetaceae</taxon>
        <taxon>Saitozyma</taxon>
    </lineage>
</organism>
<dbReference type="GO" id="GO:0005739">
    <property type="term" value="C:mitochondrion"/>
    <property type="evidence" value="ECO:0007669"/>
    <property type="project" value="TreeGrafter"/>
</dbReference>
<dbReference type="GO" id="GO:0004775">
    <property type="term" value="F:succinate-CoA ligase (ADP-forming) activity"/>
    <property type="evidence" value="ECO:0007669"/>
    <property type="project" value="TreeGrafter"/>
</dbReference>
<keyword evidence="3" id="KW-1185">Reference proteome</keyword>
<dbReference type="Gene3D" id="3.40.50.720">
    <property type="entry name" value="NAD(P)-binding Rossmann-like Domain"/>
    <property type="match status" value="1"/>
</dbReference>
<dbReference type="GO" id="GO:0006099">
    <property type="term" value="P:tricarboxylic acid cycle"/>
    <property type="evidence" value="ECO:0007669"/>
    <property type="project" value="TreeGrafter"/>
</dbReference>
<dbReference type="SMART" id="SM00881">
    <property type="entry name" value="CoA_binding"/>
    <property type="match status" value="1"/>
</dbReference>
<comment type="caution">
    <text evidence="2">The sequence shown here is derived from an EMBL/GenBank/DDBJ whole genome shotgun (WGS) entry which is preliminary data.</text>
</comment>
<dbReference type="SUPFAM" id="SSF51735">
    <property type="entry name" value="NAD(P)-binding Rossmann-fold domains"/>
    <property type="match status" value="1"/>
</dbReference>
<dbReference type="SUPFAM" id="SSF52210">
    <property type="entry name" value="Succinyl-CoA synthetase domains"/>
    <property type="match status" value="2"/>
</dbReference>
<dbReference type="InterPro" id="IPR005811">
    <property type="entry name" value="SUCC_ACL_C"/>
</dbReference>
<dbReference type="Pfam" id="PF02629">
    <property type="entry name" value="CoA_binding"/>
    <property type="match status" value="1"/>
</dbReference>
<dbReference type="PANTHER" id="PTHR11117:SF2">
    <property type="entry name" value="SUCCINATE--COA LIGASE [ADP_GDP-FORMING] SUBUNIT ALPHA, MITOCHONDRIAL"/>
    <property type="match status" value="1"/>
</dbReference>
<dbReference type="PRINTS" id="PR01798">
    <property type="entry name" value="SCOASYNTHASE"/>
</dbReference>
<dbReference type="OrthoDB" id="1664372at2759"/>